<evidence type="ECO:0000256" key="3">
    <source>
        <dbReference type="ARBA" id="ARBA00022729"/>
    </source>
</evidence>
<feature type="chain" id="PRO_5039541686" evidence="4">
    <location>
        <begin position="23"/>
        <end position="274"/>
    </location>
</feature>
<keyword evidence="3 4" id="KW-0732">Signal</keyword>
<reference evidence="6" key="1">
    <citation type="journal article" date="2014" name="Int. J. Syst. Evol. Microbiol.">
        <title>Complete genome sequence of Corynebacterium casei LMG S-19264T (=DSM 44701T), isolated from a smear-ripened cheese.</title>
        <authorList>
            <consortium name="US DOE Joint Genome Institute (JGI-PGF)"/>
            <person name="Walter F."/>
            <person name="Albersmeier A."/>
            <person name="Kalinowski J."/>
            <person name="Ruckert C."/>
        </authorList>
    </citation>
    <scope>NUCLEOTIDE SEQUENCE</scope>
    <source>
        <strain evidence="6">CGMCC 1.12160</strain>
    </source>
</reference>
<feature type="signal peptide" evidence="4">
    <location>
        <begin position="1"/>
        <end position="22"/>
    </location>
</feature>
<keyword evidence="2" id="KW-0813">Transport</keyword>
<evidence type="ECO:0000313" key="6">
    <source>
        <dbReference type="EMBL" id="GGF49149.1"/>
    </source>
</evidence>
<dbReference type="RefSeq" id="WP_188429715.1">
    <property type="nucleotide sequence ID" value="NZ_BAABKH010000001.1"/>
</dbReference>
<evidence type="ECO:0000313" key="7">
    <source>
        <dbReference type="Proteomes" id="UP000605670"/>
    </source>
</evidence>
<dbReference type="AlphaFoldDB" id="A0A917BPE7"/>
<proteinExistence type="inferred from homology"/>
<keyword evidence="7" id="KW-1185">Reference proteome</keyword>
<evidence type="ECO:0000256" key="1">
    <source>
        <dbReference type="ARBA" id="ARBA00010333"/>
    </source>
</evidence>
<feature type="domain" description="Solute-binding protein family 3/N-terminal" evidence="5">
    <location>
        <begin position="34"/>
        <end position="257"/>
    </location>
</feature>
<sequence>MSTSFRIAAVAAAAALALSACGSDGDGAGADGDGLKIGIKFDQPGLGLKDGENYTGMDVEVAKKVAEGLGVAEDKITWVQAPSPQREQLLKTGQVDMIFATYSITDKRKAEVSFAGPYFVAGQSLLVGADSDITGLDDSLDGKLLCSVTGSTSAEKIKEEIPGVELQEYGTYSECAAQVANGTLDALTTDDAILAGYAAQDTYKGKLKLVGGTFSTENYGVGLPKDSEQCEEINEILNGLWEDGTMEQIISDNLGEAGYEYNKELNPPEAGGNC</sequence>
<name>A0A917BPE7_9MICO</name>
<dbReference type="PANTHER" id="PTHR30085">
    <property type="entry name" value="AMINO ACID ABC TRANSPORTER PERMEASE"/>
    <property type="match status" value="1"/>
</dbReference>
<dbReference type="SUPFAM" id="SSF53850">
    <property type="entry name" value="Periplasmic binding protein-like II"/>
    <property type="match status" value="1"/>
</dbReference>
<dbReference type="PANTHER" id="PTHR30085:SF6">
    <property type="entry name" value="ABC TRANSPORTER GLUTAMINE-BINDING PROTEIN GLNH"/>
    <property type="match status" value="1"/>
</dbReference>
<evidence type="ECO:0000256" key="4">
    <source>
        <dbReference type="SAM" id="SignalP"/>
    </source>
</evidence>
<dbReference type="Proteomes" id="UP000605670">
    <property type="component" value="Unassembled WGS sequence"/>
</dbReference>
<dbReference type="CDD" id="cd13690">
    <property type="entry name" value="PBP2_GluB"/>
    <property type="match status" value="1"/>
</dbReference>
<evidence type="ECO:0000256" key="2">
    <source>
        <dbReference type="ARBA" id="ARBA00022448"/>
    </source>
</evidence>
<dbReference type="GO" id="GO:0030288">
    <property type="term" value="C:outer membrane-bounded periplasmic space"/>
    <property type="evidence" value="ECO:0007669"/>
    <property type="project" value="TreeGrafter"/>
</dbReference>
<accession>A0A917BPE7</accession>
<gene>
    <name evidence="6" type="ORF">GCM10011366_16310</name>
</gene>
<dbReference type="PROSITE" id="PS51257">
    <property type="entry name" value="PROKAR_LIPOPROTEIN"/>
    <property type="match status" value="1"/>
</dbReference>
<dbReference type="Gene3D" id="3.40.190.10">
    <property type="entry name" value="Periplasmic binding protein-like II"/>
    <property type="match status" value="2"/>
</dbReference>
<organism evidence="6 7">
    <name type="scientific">Ornithinimicrobium tianjinense</name>
    <dbReference type="NCBI Taxonomy" id="1195761"/>
    <lineage>
        <taxon>Bacteria</taxon>
        <taxon>Bacillati</taxon>
        <taxon>Actinomycetota</taxon>
        <taxon>Actinomycetes</taxon>
        <taxon>Micrococcales</taxon>
        <taxon>Ornithinimicrobiaceae</taxon>
        <taxon>Ornithinimicrobium</taxon>
    </lineage>
</organism>
<dbReference type="EMBL" id="BMEM01000002">
    <property type="protein sequence ID" value="GGF49149.1"/>
    <property type="molecule type" value="Genomic_DNA"/>
</dbReference>
<comment type="caution">
    <text evidence="6">The sequence shown here is derived from an EMBL/GenBank/DDBJ whole genome shotgun (WGS) entry which is preliminary data.</text>
</comment>
<dbReference type="SMART" id="SM00062">
    <property type="entry name" value="PBPb"/>
    <property type="match status" value="1"/>
</dbReference>
<dbReference type="GO" id="GO:0006865">
    <property type="term" value="P:amino acid transport"/>
    <property type="evidence" value="ECO:0007669"/>
    <property type="project" value="TreeGrafter"/>
</dbReference>
<evidence type="ECO:0000259" key="5">
    <source>
        <dbReference type="SMART" id="SM00062"/>
    </source>
</evidence>
<dbReference type="Pfam" id="PF00497">
    <property type="entry name" value="SBP_bac_3"/>
    <property type="match status" value="1"/>
</dbReference>
<protein>
    <submittedName>
        <fullName evidence="6">ABC transporter substrate-binding protein</fullName>
    </submittedName>
</protein>
<dbReference type="InterPro" id="IPR001638">
    <property type="entry name" value="Solute-binding_3/MltF_N"/>
</dbReference>
<comment type="similarity">
    <text evidence="1">Belongs to the bacterial solute-binding protein 3 family.</text>
</comment>
<reference evidence="6" key="2">
    <citation type="submission" date="2020-09" db="EMBL/GenBank/DDBJ databases">
        <authorList>
            <person name="Sun Q."/>
            <person name="Zhou Y."/>
        </authorList>
    </citation>
    <scope>NUCLEOTIDE SEQUENCE</scope>
    <source>
        <strain evidence="6">CGMCC 1.12160</strain>
    </source>
</reference>
<dbReference type="GO" id="GO:0005576">
    <property type="term" value="C:extracellular region"/>
    <property type="evidence" value="ECO:0007669"/>
    <property type="project" value="TreeGrafter"/>
</dbReference>
<dbReference type="InterPro" id="IPR051455">
    <property type="entry name" value="Bact_solute-bind_prot3"/>
</dbReference>